<dbReference type="InterPro" id="IPR001270">
    <property type="entry name" value="ClpA/B"/>
</dbReference>
<dbReference type="Pfam" id="PF02861">
    <property type="entry name" value="Clp_N"/>
    <property type="match status" value="1"/>
</dbReference>
<dbReference type="GO" id="GO:0034605">
    <property type="term" value="P:cellular response to heat"/>
    <property type="evidence" value="ECO:0007669"/>
    <property type="project" value="TreeGrafter"/>
</dbReference>
<reference evidence="9" key="1">
    <citation type="submission" date="2017-04" db="EMBL/GenBank/DDBJ databases">
        <authorList>
            <person name="Varghese N."/>
            <person name="Submissions S."/>
        </authorList>
    </citation>
    <scope>NUCLEOTIDE SEQUENCE [LARGE SCALE GENOMIC DNA]</scope>
    <source>
        <strain evidence="9">DSM 20463</strain>
    </source>
</reference>
<dbReference type="PROSITE" id="PS00871">
    <property type="entry name" value="CLPAB_2"/>
    <property type="match status" value="1"/>
</dbReference>
<gene>
    <name evidence="8" type="ORF">SAMN00017477_1439</name>
</gene>
<evidence type="ECO:0000313" key="8">
    <source>
        <dbReference type="EMBL" id="SMB88638.1"/>
    </source>
</evidence>
<evidence type="ECO:0000256" key="4">
    <source>
        <dbReference type="ARBA" id="ARBA00023186"/>
    </source>
</evidence>
<sequence>MDISKYSQAAVNIINTANQVAIRSNNYEVTDLHIFYSILLSPSKIVKDYFKENGVILQNLKEDVESAIGKLKSLKGVSNLYVSRSYQRVLLISEEISRNLYEEMITTEHLLLALLRENDIASAKLAMLFKVDYESFMKYVSKKFNEAFLSGVSQETILNLEKYGRNLTKEVLEGKLDPVIGREEETRSAIRVLTRRIKNNPVLIGEAGVGKTAIVEGIVQRIVRGDVPDNLKERIIFSLDMTALIAGAKYRGDFEERLKKLLEIIKDSEGKIILFIDEIHNIIGSGSTSGTMDTANILKPMLARGEILTIGATTIEEYRKYIEVDGALDRRFQKILVEEPSVENSIAILRGLKKKYENHHMVKITDRALIDAVKLSKRFLPEKKLPDVALDVIDEACALVRMARDQKPEELDNLHRNIVKLEMEKIALKDEKDSLSKDRLSEKEREIKELESLLSQKTELYNLEKKRQEDILLNEKEIEEINLQIEASKEQHKFEKLDELIVVKKKIEDRLRTLTETEQYYPIHTKVTVNEVKEIISKISGMPKVKLQLNKLGKLDEIRATMKEEFVGGNEIIDKIVNTYMISESGLAPRNKPVGSFLICGLPGSGKSYIAEVISKNLFDGENSLIRFDMSEFSEKASITKLIGAPPGYVGYELGGALTEALRTKPYSVIVFKNIENAHREVQSLIMQIIQDGKVKDNKGRLISFENTIIVLTSTIDDSTSEFKVKLETPIENYVDYVFYLKPLDKETISKLIEYNLDNLKKNLRDNQIELIFTEKFLENLNNYVLSENMGAREIKKYIEHEIYFLICKKKLEYETDEVMRIILTIENNEMRLSVASEEK</sequence>
<dbReference type="Pfam" id="PF17871">
    <property type="entry name" value="AAA_lid_9"/>
    <property type="match status" value="1"/>
</dbReference>
<dbReference type="RefSeq" id="WP_084230976.1">
    <property type="nucleotide sequence ID" value="NZ_FWWR01000009.1"/>
</dbReference>
<keyword evidence="8" id="KW-0645">Protease</keyword>
<dbReference type="InterPro" id="IPR036628">
    <property type="entry name" value="Clp_N_dom_sf"/>
</dbReference>
<dbReference type="Pfam" id="PF10431">
    <property type="entry name" value="ClpB_D2-small"/>
    <property type="match status" value="1"/>
</dbReference>
<dbReference type="InterPro" id="IPR041546">
    <property type="entry name" value="ClpA/ClpB_AAA_lid"/>
</dbReference>
<dbReference type="AlphaFoldDB" id="A0A1W1V5K8"/>
<dbReference type="SMART" id="SM00382">
    <property type="entry name" value="AAA"/>
    <property type="match status" value="2"/>
</dbReference>
<dbReference type="SUPFAM" id="SSF52540">
    <property type="entry name" value="P-loop containing nucleoside triphosphate hydrolases"/>
    <property type="match status" value="2"/>
</dbReference>
<dbReference type="InterPro" id="IPR019489">
    <property type="entry name" value="Clp_ATPase_C"/>
</dbReference>
<keyword evidence="9" id="KW-1185">Reference proteome</keyword>
<keyword evidence="6" id="KW-0175">Coiled coil</keyword>
<dbReference type="InterPro" id="IPR004176">
    <property type="entry name" value="Clp_R_N"/>
</dbReference>
<dbReference type="GO" id="GO:0008233">
    <property type="term" value="F:peptidase activity"/>
    <property type="evidence" value="ECO:0007669"/>
    <property type="project" value="UniProtKB-KW"/>
</dbReference>
<keyword evidence="3 8" id="KW-0067">ATP-binding</keyword>
<dbReference type="InterPro" id="IPR003959">
    <property type="entry name" value="ATPase_AAA_core"/>
</dbReference>
<dbReference type="PANTHER" id="PTHR11638:SF18">
    <property type="entry name" value="HEAT SHOCK PROTEIN 104"/>
    <property type="match status" value="1"/>
</dbReference>
<organism evidence="8 9">
    <name type="scientific">Peptoniphilus asaccharolyticus DSM 20463</name>
    <dbReference type="NCBI Taxonomy" id="573058"/>
    <lineage>
        <taxon>Bacteria</taxon>
        <taxon>Bacillati</taxon>
        <taxon>Bacillota</taxon>
        <taxon>Tissierellia</taxon>
        <taxon>Tissierellales</taxon>
        <taxon>Peptoniphilaceae</taxon>
        <taxon>Peptoniphilus</taxon>
    </lineage>
</organism>
<protein>
    <submittedName>
        <fullName evidence="8">ATP-dependent Clp protease ATP-binding subunit ClpB</fullName>
    </submittedName>
</protein>
<feature type="coiled-coil region" evidence="6">
    <location>
        <begin position="411"/>
        <end position="517"/>
    </location>
</feature>
<evidence type="ECO:0000256" key="6">
    <source>
        <dbReference type="SAM" id="Coils"/>
    </source>
</evidence>
<dbReference type="OrthoDB" id="9803641at2"/>
<dbReference type="PROSITE" id="PS51903">
    <property type="entry name" value="CLP_R"/>
    <property type="match status" value="1"/>
</dbReference>
<evidence type="ECO:0000313" key="9">
    <source>
        <dbReference type="Proteomes" id="UP000192368"/>
    </source>
</evidence>
<evidence type="ECO:0000256" key="2">
    <source>
        <dbReference type="ARBA" id="ARBA00022741"/>
    </source>
</evidence>
<dbReference type="FunFam" id="3.40.50.300:FF:000010">
    <property type="entry name" value="Chaperone clpB 1, putative"/>
    <property type="match status" value="1"/>
</dbReference>
<keyword evidence="1 5" id="KW-0677">Repeat</keyword>
<keyword evidence="2" id="KW-0547">Nucleotide-binding</keyword>
<dbReference type="PRINTS" id="PR00300">
    <property type="entry name" value="CLPPROTEASEA"/>
</dbReference>
<dbReference type="STRING" id="573058.SAMN00017477_1439"/>
<dbReference type="SUPFAM" id="SSF81923">
    <property type="entry name" value="Double Clp-N motif"/>
    <property type="match status" value="1"/>
</dbReference>
<evidence type="ECO:0000256" key="1">
    <source>
        <dbReference type="ARBA" id="ARBA00022737"/>
    </source>
</evidence>
<feature type="domain" description="Clp R" evidence="7">
    <location>
        <begin position="3"/>
        <end position="147"/>
    </location>
</feature>
<accession>A0A1W1V5K8</accession>
<dbReference type="InterPro" id="IPR027417">
    <property type="entry name" value="P-loop_NTPase"/>
</dbReference>
<evidence type="ECO:0000259" key="7">
    <source>
        <dbReference type="PROSITE" id="PS51903"/>
    </source>
</evidence>
<name>A0A1W1V5K8_PEPAS</name>
<dbReference type="Gene3D" id="1.10.1780.10">
    <property type="entry name" value="Clp, N-terminal domain"/>
    <property type="match status" value="1"/>
</dbReference>
<dbReference type="PANTHER" id="PTHR11638">
    <property type="entry name" value="ATP-DEPENDENT CLP PROTEASE"/>
    <property type="match status" value="1"/>
</dbReference>
<dbReference type="SMART" id="SM01086">
    <property type="entry name" value="ClpB_D2-small"/>
    <property type="match status" value="1"/>
</dbReference>
<keyword evidence="4" id="KW-0143">Chaperone</keyword>
<dbReference type="GO" id="GO:0016887">
    <property type="term" value="F:ATP hydrolysis activity"/>
    <property type="evidence" value="ECO:0007669"/>
    <property type="project" value="InterPro"/>
</dbReference>
<dbReference type="CDD" id="cd00009">
    <property type="entry name" value="AAA"/>
    <property type="match status" value="1"/>
</dbReference>
<dbReference type="CDD" id="cd19499">
    <property type="entry name" value="RecA-like_ClpB_Hsp104-like"/>
    <property type="match status" value="1"/>
</dbReference>
<dbReference type="EMBL" id="FWWR01000009">
    <property type="protein sequence ID" value="SMB88638.1"/>
    <property type="molecule type" value="Genomic_DNA"/>
</dbReference>
<proteinExistence type="predicted"/>
<dbReference type="Gene3D" id="3.40.50.300">
    <property type="entry name" value="P-loop containing nucleotide triphosphate hydrolases"/>
    <property type="match status" value="3"/>
</dbReference>
<dbReference type="InterPro" id="IPR028299">
    <property type="entry name" value="ClpA/B_CS2"/>
</dbReference>
<dbReference type="InterPro" id="IPR003593">
    <property type="entry name" value="AAA+_ATPase"/>
</dbReference>
<evidence type="ECO:0000256" key="5">
    <source>
        <dbReference type="PROSITE-ProRule" id="PRU01251"/>
    </source>
</evidence>
<dbReference type="GO" id="GO:0005737">
    <property type="term" value="C:cytoplasm"/>
    <property type="evidence" value="ECO:0007669"/>
    <property type="project" value="TreeGrafter"/>
</dbReference>
<dbReference type="InterPro" id="IPR050130">
    <property type="entry name" value="ClpA_ClpB"/>
</dbReference>
<dbReference type="Proteomes" id="UP000192368">
    <property type="component" value="Unassembled WGS sequence"/>
</dbReference>
<dbReference type="GO" id="GO:0006508">
    <property type="term" value="P:proteolysis"/>
    <property type="evidence" value="ECO:0007669"/>
    <property type="project" value="UniProtKB-KW"/>
</dbReference>
<dbReference type="Pfam" id="PF00004">
    <property type="entry name" value="AAA"/>
    <property type="match status" value="1"/>
</dbReference>
<keyword evidence="8" id="KW-0378">Hydrolase</keyword>
<dbReference type="Pfam" id="PF07724">
    <property type="entry name" value="AAA_2"/>
    <property type="match status" value="1"/>
</dbReference>
<dbReference type="GO" id="GO:0005524">
    <property type="term" value="F:ATP binding"/>
    <property type="evidence" value="ECO:0007669"/>
    <property type="project" value="UniProtKB-KW"/>
</dbReference>
<evidence type="ECO:0000256" key="3">
    <source>
        <dbReference type="ARBA" id="ARBA00022840"/>
    </source>
</evidence>